<protein>
    <submittedName>
        <fullName evidence="1">Uncharacterized protein</fullName>
    </submittedName>
</protein>
<accession>A0A218W2F6</accession>
<sequence length="75" mass="8084">MDVNVCKSNLNCVVEGRGGGLSRQPWGEATTDCGRAELGGVEPWLGVEPRLDGLAWLSCGSHSIERKVEKCLKLD</sequence>
<evidence type="ECO:0000313" key="1">
    <source>
        <dbReference type="EMBL" id="OWM66816.1"/>
    </source>
</evidence>
<name>A0A218W2F6_PUNGR</name>
<organism evidence="1 2">
    <name type="scientific">Punica granatum</name>
    <name type="common">Pomegranate</name>
    <dbReference type="NCBI Taxonomy" id="22663"/>
    <lineage>
        <taxon>Eukaryota</taxon>
        <taxon>Viridiplantae</taxon>
        <taxon>Streptophyta</taxon>
        <taxon>Embryophyta</taxon>
        <taxon>Tracheophyta</taxon>
        <taxon>Spermatophyta</taxon>
        <taxon>Magnoliopsida</taxon>
        <taxon>eudicotyledons</taxon>
        <taxon>Gunneridae</taxon>
        <taxon>Pentapetalae</taxon>
        <taxon>rosids</taxon>
        <taxon>malvids</taxon>
        <taxon>Myrtales</taxon>
        <taxon>Lythraceae</taxon>
        <taxon>Punica</taxon>
    </lineage>
</organism>
<dbReference type="Proteomes" id="UP000197138">
    <property type="component" value="Unassembled WGS sequence"/>
</dbReference>
<reference evidence="2" key="1">
    <citation type="journal article" date="2017" name="Plant J.">
        <title>The pomegranate (Punica granatum L.) genome and the genomics of punicalagin biosynthesis.</title>
        <authorList>
            <person name="Qin G."/>
            <person name="Xu C."/>
            <person name="Ming R."/>
            <person name="Tang H."/>
            <person name="Guyot R."/>
            <person name="Kramer E.M."/>
            <person name="Hu Y."/>
            <person name="Yi X."/>
            <person name="Qi Y."/>
            <person name="Xu X."/>
            <person name="Gao Z."/>
            <person name="Pan H."/>
            <person name="Jian J."/>
            <person name="Tian Y."/>
            <person name="Yue Z."/>
            <person name="Xu Y."/>
        </authorList>
    </citation>
    <scope>NUCLEOTIDE SEQUENCE [LARGE SCALE GENOMIC DNA]</scope>
    <source>
        <strain evidence="2">cv. Dabenzi</strain>
    </source>
</reference>
<evidence type="ECO:0000313" key="2">
    <source>
        <dbReference type="Proteomes" id="UP000197138"/>
    </source>
</evidence>
<comment type="caution">
    <text evidence="1">The sequence shown here is derived from an EMBL/GenBank/DDBJ whole genome shotgun (WGS) entry which is preliminary data.</text>
</comment>
<proteinExistence type="predicted"/>
<dbReference type="AlphaFoldDB" id="A0A218W2F6"/>
<gene>
    <name evidence="1" type="ORF">CDL15_Pgr027004</name>
</gene>
<dbReference type="EMBL" id="MTKT01005531">
    <property type="protein sequence ID" value="OWM66816.1"/>
    <property type="molecule type" value="Genomic_DNA"/>
</dbReference>